<reference evidence="2 3" key="1">
    <citation type="submission" date="2019-09" db="EMBL/GenBank/DDBJ databases">
        <title>Taxonomy of Antarctic Massilia spp.: description of Massilia rubra sp. nov., Massilia aquatica sp. nov., Massilia mucilaginosa sp. nov., Massilia frigida sp. nov. isolated from streams, lakes and regoliths.</title>
        <authorList>
            <person name="Holochova P."/>
            <person name="Sedlacek I."/>
            <person name="Kralova S."/>
            <person name="Maslanova I."/>
            <person name="Busse H.-J."/>
            <person name="Stankova E."/>
            <person name="Vrbovska V."/>
            <person name="Kovarovic V."/>
            <person name="Bartak M."/>
            <person name="Svec P."/>
            <person name="Pantucek R."/>
        </authorList>
    </citation>
    <scope>NUCLEOTIDE SEQUENCE [LARGE SCALE GENOMIC DNA]</scope>
    <source>
        <strain evidence="2 3">CCM 8692</strain>
    </source>
</reference>
<dbReference type="SUPFAM" id="SSF50939">
    <property type="entry name" value="Sialidases"/>
    <property type="match status" value="1"/>
</dbReference>
<keyword evidence="1" id="KW-0732">Signal</keyword>
<dbReference type="PROSITE" id="PS51257">
    <property type="entry name" value="PROKAR_LIPOPROTEIN"/>
    <property type="match status" value="1"/>
</dbReference>
<accession>A0ABX0LNS2</accession>
<dbReference type="InterPro" id="IPR036278">
    <property type="entry name" value="Sialidase_sf"/>
</dbReference>
<sequence length="303" mass="32782">MKKAVLAICVTVGVMSLAACKLDKGELQPGESKTEKRSQDGRWRTCSLPDGSEFVLTADAPNLGKHDAFHSGGIRDSFAAAFHVKYQGKNVSTTLTSFNDDHPDCVNYAISENTVYALTDEAIFRFMAANGKRGGSVLVVSGDGGHTFSENIHPNALEKPGGNQQIHAAFQAIGYYRSRFRVVGGQYQLEITDPLRFDKFLLFVSADGGKAWTGPSGSVDPTVFSSTEVDRKRAQFASNEWGNKVFEATTKACNQRPGPGCASATGAYWDTQWRACLSERPAPACLKSLPDPTPRFPENEAGT</sequence>
<feature type="chain" id="PRO_5046167714" description="Lipoprotein" evidence="1">
    <location>
        <begin position="19"/>
        <end position="303"/>
    </location>
</feature>
<dbReference type="Proteomes" id="UP000785613">
    <property type="component" value="Unassembled WGS sequence"/>
</dbReference>
<name>A0ABX0LNS2_9BURK</name>
<evidence type="ECO:0008006" key="4">
    <source>
        <dbReference type="Google" id="ProtNLM"/>
    </source>
</evidence>
<protein>
    <recommendedName>
        <fullName evidence="4">Lipoprotein</fullName>
    </recommendedName>
</protein>
<comment type="caution">
    <text evidence="2">The sequence shown here is derived from an EMBL/GenBank/DDBJ whole genome shotgun (WGS) entry which is preliminary data.</text>
</comment>
<keyword evidence="3" id="KW-1185">Reference proteome</keyword>
<dbReference type="Gene3D" id="2.120.10.10">
    <property type="match status" value="1"/>
</dbReference>
<gene>
    <name evidence="2" type="ORF">F0185_05845</name>
</gene>
<evidence type="ECO:0000313" key="2">
    <source>
        <dbReference type="EMBL" id="NHZ33109.1"/>
    </source>
</evidence>
<evidence type="ECO:0000313" key="3">
    <source>
        <dbReference type="Proteomes" id="UP000785613"/>
    </source>
</evidence>
<proteinExistence type="predicted"/>
<dbReference type="EMBL" id="VUYU01000003">
    <property type="protein sequence ID" value="NHZ33109.1"/>
    <property type="molecule type" value="Genomic_DNA"/>
</dbReference>
<dbReference type="RefSeq" id="WP_167222477.1">
    <property type="nucleotide sequence ID" value="NZ_VUYU01000003.1"/>
</dbReference>
<organism evidence="2 3">
    <name type="scientific">Massilia rubra</name>
    <dbReference type="NCBI Taxonomy" id="2607910"/>
    <lineage>
        <taxon>Bacteria</taxon>
        <taxon>Pseudomonadati</taxon>
        <taxon>Pseudomonadota</taxon>
        <taxon>Betaproteobacteria</taxon>
        <taxon>Burkholderiales</taxon>
        <taxon>Oxalobacteraceae</taxon>
        <taxon>Telluria group</taxon>
        <taxon>Massilia</taxon>
    </lineage>
</organism>
<feature type="signal peptide" evidence="1">
    <location>
        <begin position="1"/>
        <end position="18"/>
    </location>
</feature>
<evidence type="ECO:0000256" key="1">
    <source>
        <dbReference type="SAM" id="SignalP"/>
    </source>
</evidence>